<evidence type="ECO:0000259" key="1">
    <source>
        <dbReference type="PROSITE" id="PS51833"/>
    </source>
</evidence>
<dbReference type="EMBL" id="AP021875">
    <property type="protein sequence ID" value="BBO76929.1"/>
    <property type="molecule type" value="Genomic_DNA"/>
</dbReference>
<name>A0A5K7Z9W1_9BACT</name>
<dbReference type="PROSITE" id="PS51833">
    <property type="entry name" value="HDOD"/>
    <property type="match status" value="1"/>
</dbReference>
<sequence>MSSEHEQPMLNKLMEEMRSKGNLPALNETVIEISRLAKKQDSSALDLATVIMRDCGLASNLLATVNSSYYAPRFPIKTITSAVTYLGFDKVYLLSLGLGLFRHSMATLQKRKLLKLYAVSYFSGILAMALSKAYCHKNPEEIFIAGLLYRLPGLALANTFPEQFQEMDRLINEKEIDVNRACHQIFKVRYDDICDAVMAFYNLPKDLEQVIQEKKSADNPLISLVGESASLAAMLFGDRSDGKNTLRKSERRIAKILDRPKFSVADLIRQTFETDANVKDFFNLSGDDVEMMVNILEWGKASPMEIVTHMDFGSSIDAPAPADTPEVLIGNYLTELALCRKRGGEINQLLMLAQEALFRCLPESEIFIAFQIKGPRPILQGKFYVGTVTDITPRDFAVPMDQANSAIVRSLESLSVSEWHAGPDGLGLPHTPFGKIPFKHAYLAPIVVNGQSIGLCFTGRLKDEAFNERECVWIDQIVDHIDVAFEKSRE</sequence>
<dbReference type="PANTHER" id="PTHR33525:SF4">
    <property type="entry name" value="CYCLIC DI-GMP PHOSPHODIESTERASE CDGJ"/>
    <property type="match status" value="1"/>
</dbReference>
<dbReference type="InterPro" id="IPR052340">
    <property type="entry name" value="RNase_Y/CdgJ"/>
</dbReference>
<reference evidence="2 3" key="1">
    <citation type="submission" date="2019-11" db="EMBL/GenBank/DDBJ databases">
        <title>Comparative genomics of hydrocarbon-degrading Desulfosarcina strains.</title>
        <authorList>
            <person name="Watanabe M."/>
            <person name="Kojima H."/>
            <person name="Fukui M."/>
        </authorList>
    </citation>
    <scope>NUCLEOTIDE SEQUENCE [LARGE SCALE GENOMIC DNA]</scope>
    <source>
        <strain evidence="2 3">PP31</strain>
    </source>
</reference>
<dbReference type="AlphaFoldDB" id="A0A5K7Z9W1"/>
<dbReference type="Gene3D" id="1.10.3210.10">
    <property type="entry name" value="Hypothetical protein af1432"/>
    <property type="match status" value="1"/>
</dbReference>
<evidence type="ECO:0000313" key="3">
    <source>
        <dbReference type="Proteomes" id="UP000427769"/>
    </source>
</evidence>
<dbReference type="RefSeq" id="WP_170302400.1">
    <property type="nucleotide sequence ID" value="NZ_AP021875.1"/>
</dbReference>
<evidence type="ECO:0000313" key="2">
    <source>
        <dbReference type="EMBL" id="BBO76929.1"/>
    </source>
</evidence>
<proteinExistence type="predicted"/>
<dbReference type="Proteomes" id="UP000427769">
    <property type="component" value="Chromosome"/>
</dbReference>
<dbReference type="Pfam" id="PF08668">
    <property type="entry name" value="HDOD"/>
    <property type="match status" value="1"/>
</dbReference>
<protein>
    <recommendedName>
        <fullName evidence="1">HDOD domain-containing protein</fullName>
    </recommendedName>
</protein>
<dbReference type="KEGG" id="dwd:DSCW_43460"/>
<dbReference type="InterPro" id="IPR013976">
    <property type="entry name" value="HDOD"/>
</dbReference>
<accession>A0A5K7Z9W1</accession>
<gene>
    <name evidence="2" type="ORF">DSCW_43460</name>
</gene>
<dbReference type="SUPFAM" id="SSF109604">
    <property type="entry name" value="HD-domain/PDEase-like"/>
    <property type="match status" value="1"/>
</dbReference>
<feature type="domain" description="HDOD" evidence="1">
    <location>
        <begin position="23"/>
        <end position="217"/>
    </location>
</feature>
<keyword evidence="3" id="KW-1185">Reference proteome</keyword>
<organism evidence="2 3">
    <name type="scientific">Desulfosarcina widdelii</name>
    <dbReference type="NCBI Taxonomy" id="947919"/>
    <lineage>
        <taxon>Bacteria</taxon>
        <taxon>Pseudomonadati</taxon>
        <taxon>Thermodesulfobacteriota</taxon>
        <taxon>Desulfobacteria</taxon>
        <taxon>Desulfobacterales</taxon>
        <taxon>Desulfosarcinaceae</taxon>
        <taxon>Desulfosarcina</taxon>
    </lineage>
</organism>
<dbReference type="PANTHER" id="PTHR33525">
    <property type="match status" value="1"/>
</dbReference>